<dbReference type="GO" id="GO:0007165">
    <property type="term" value="P:signal transduction"/>
    <property type="evidence" value="ECO:0007669"/>
    <property type="project" value="InterPro"/>
</dbReference>
<organism evidence="4 5">
    <name type="scientific">Eptatretus burgeri</name>
    <name type="common">Inshore hagfish</name>
    <dbReference type="NCBI Taxonomy" id="7764"/>
    <lineage>
        <taxon>Eukaryota</taxon>
        <taxon>Metazoa</taxon>
        <taxon>Chordata</taxon>
        <taxon>Craniata</taxon>
        <taxon>Vertebrata</taxon>
        <taxon>Cyclostomata</taxon>
        <taxon>Myxini</taxon>
        <taxon>Myxiniformes</taxon>
        <taxon>Myxinidae</taxon>
        <taxon>Eptatretinae</taxon>
        <taxon>Eptatretus</taxon>
    </lineage>
</organism>
<evidence type="ECO:0000256" key="2">
    <source>
        <dbReference type="ARBA" id="ARBA00023134"/>
    </source>
</evidence>
<reference evidence="4" key="1">
    <citation type="submission" date="2025-08" db="UniProtKB">
        <authorList>
            <consortium name="Ensembl"/>
        </authorList>
    </citation>
    <scope>IDENTIFICATION</scope>
</reference>
<evidence type="ECO:0000313" key="5">
    <source>
        <dbReference type="Proteomes" id="UP000694388"/>
    </source>
</evidence>
<dbReference type="SUPFAM" id="SSF52540">
    <property type="entry name" value="P-loop containing nucleoside triphosphate hydrolases"/>
    <property type="match status" value="1"/>
</dbReference>
<dbReference type="InterPro" id="IPR020849">
    <property type="entry name" value="Small_GTPase_Ras-type"/>
</dbReference>
<dbReference type="Gene3D" id="3.40.50.300">
    <property type="entry name" value="P-loop containing nucleotide triphosphate hydrolases"/>
    <property type="match status" value="2"/>
</dbReference>
<dbReference type="SMART" id="SM00174">
    <property type="entry name" value="RHO"/>
    <property type="match status" value="1"/>
</dbReference>
<name>A0A8C4NHV2_EPTBU</name>
<keyword evidence="2" id="KW-0342">GTP-binding</keyword>
<dbReference type="GO" id="GO:0016020">
    <property type="term" value="C:membrane"/>
    <property type="evidence" value="ECO:0007669"/>
    <property type="project" value="InterPro"/>
</dbReference>
<dbReference type="GO" id="GO:0003924">
    <property type="term" value="F:GTPase activity"/>
    <property type="evidence" value="ECO:0007669"/>
    <property type="project" value="InterPro"/>
</dbReference>
<keyword evidence="5" id="KW-1185">Reference proteome</keyword>
<dbReference type="InterPro" id="IPR027417">
    <property type="entry name" value="P-loop_NTPase"/>
</dbReference>
<dbReference type="SMART" id="SM00173">
    <property type="entry name" value="RAS"/>
    <property type="match status" value="1"/>
</dbReference>
<dbReference type="PROSITE" id="PS51419">
    <property type="entry name" value="RAB"/>
    <property type="match status" value="1"/>
</dbReference>
<protein>
    <submittedName>
        <fullName evidence="4">Ras homolog, mTORC1 binding</fullName>
    </submittedName>
</protein>
<keyword evidence="3" id="KW-0812">Transmembrane</keyword>
<dbReference type="Ensembl" id="ENSEBUT00000003513.1">
    <property type="protein sequence ID" value="ENSEBUP00000003150.1"/>
    <property type="gene ID" value="ENSEBUG00000002306.1"/>
</dbReference>
<evidence type="ECO:0000256" key="3">
    <source>
        <dbReference type="SAM" id="Phobius"/>
    </source>
</evidence>
<dbReference type="InterPro" id="IPR001806">
    <property type="entry name" value="Small_GTPase"/>
</dbReference>
<sequence>MLCYHVVIIFVISSVIRMPYGVCLMVRVVGLGSNNPELKSHLVVQLIPGGVDSACHPSEVGKMSASMLVYCGDPSRIVSNSQGDCFGSTKALHRVWSQWMDGECLAVEGPFTKTLNVNGQEFHLKLVDTAGQDEYSMFPQSYSMDIHGYILVYSVTSNKRVPIVLVGNKKDLPMERVISHEKGKCLASSWNAAFMESTAKEHQTVVEVFKRMILEIDRADGSMPKEKSSCKLM</sequence>
<evidence type="ECO:0000256" key="1">
    <source>
        <dbReference type="ARBA" id="ARBA00022741"/>
    </source>
</evidence>
<dbReference type="AlphaFoldDB" id="A0A8C4NHV2"/>
<keyword evidence="1" id="KW-0547">Nucleotide-binding</keyword>
<feature type="transmembrane region" description="Helical" evidence="3">
    <location>
        <begin position="6"/>
        <end position="29"/>
    </location>
</feature>
<dbReference type="SMART" id="SM00175">
    <property type="entry name" value="RAB"/>
    <property type="match status" value="1"/>
</dbReference>
<dbReference type="Pfam" id="PF00071">
    <property type="entry name" value="Ras"/>
    <property type="match status" value="1"/>
</dbReference>
<dbReference type="PANTHER" id="PTHR24070">
    <property type="entry name" value="RAS, DI-RAS, AND RHEB FAMILY MEMBERS OF SMALL GTPASE SUPERFAMILY"/>
    <property type="match status" value="1"/>
</dbReference>
<dbReference type="GeneTree" id="ENSGT00940000165403"/>
<keyword evidence="3" id="KW-0472">Membrane</keyword>
<proteinExistence type="predicted"/>
<dbReference type="GO" id="GO:0005525">
    <property type="term" value="F:GTP binding"/>
    <property type="evidence" value="ECO:0007669"/>
    <property type="project" value="UniProtKB-KW"/>
</dbReference>
<evidence type="ECO:0000313" key="4">
    <source>
        <dbReference type="Ensembl" id="ENSEBUP00000003150.1"/>
    </source>
</evidence>
<dbReference type="Proteomes" id="UP000694388">
    <property type="component" value="Unplaced"/>
</dbReference>
<keyword evidence="3" id="KW-1133">Transmembrane helix</keyword>
<reference evidence="4" key="2">
    <citation type="submission" date="2025-09" db="UniProtKB">
        <authorList>
            <consortium name="Ensembl"/>
        </authorList>
    </citation>
    <scope>IDENTIFICATION</scope>
</reference>
<dbReference type="PROSITE" id="PS51421">
    <property type="entry name" value="RAS"/>
    <property type="match status" value="1"/>
</dbReference>
<accession>A0A8C4NHV2</accession>